<evidence type="ECO:0000313" key="2">
    <source>
        <dbReference type="EMBL" id="SIT45411.1"/>
    </source>
</evidence>
<gene>
    <name evidence="2" type="ORF">BN2475_550034</name>
</gene>
<dbReference type="Proteomes" id="UP000187012">
    <property type="component" value="Unassembled WGS sequence"/>
</dbReference>
<organism evidence="2 3">
    <name type="scientific">Paraburkholderia ribeironis</name>
    <dbReference type="NCBI Taxonomy" id="1247936"/>
    <lineage>
        <taxon>Bacteria</taxon>
        <taxon>Pseudomonadati</taxon>
        <taxon>Pseudomonadota</taxon>
        <taxon>Betaproteobacteria</taxon>
        <taxon>Burkholderiales</taxon>
        <taxon>Burkholderiaceae</taxon>
        <taxon>Paraburkholderia</taxon>
    </lineage>
</organism>
<name>A0A1N7SDI5_9BURK</name>
<sequence>MLTISVDNASLGATFDRQAQSSLRGTLCGASRVTPTRACGAPAQLTKEWTHESHQDWFAGHHRESPGRRPGGPRSARGGATACAYSRELAELP</sequence>
<dbReference type="AlphaFoldDB" id="A0A1N7SDI5"/>
<proteinExistence type="predicted"/>
<evidence type="ECO:0000256" key="1">
    <source>
        <dbReference type="SAM" id="MobiDB-lite"/>
    </source>
</evidence>
<dbReference type="EMBL" id="CYGX02000055">
    <property type="protein sequence ID" value="SIT45411.1"/>
    <property type="molecule type" value="Genomic_DNA"/>
</dbReference>
<keyword evidence="3" id="KW-1185">Reference proteome</keyword>
<reference evidence="2 3" key="1">
    <citation type="submission" date="2016-12" db="EMBL/GenBank/DDBJ databases">
        <authorList>
            <person name="Song W.-J."/>
            <person name="Kurnit D.M."/>
        </authorList>
    </citation>
    <scope>NUCLEOTIDE SEQUENCE [LARGE SCALE GENOMIC DNA]</scope>
    <source>
        <strain evidence="2 3">STM7296</strain>
    </source>
</reference>
<protein>
    <submittedName>
        <fullName evidence="2">Uncharacterized protein</fullName>
    </submittedName>
</protein>
<dbReference type="STRING" id="1247936.BN2475_550034"/>
<evidence type="ECO:0000313" key="3">
    <source>
        <dbReference type="Proteomes" id="UP000187012"/>
    </source>
</evidence>
<feature type="region of interest" description="Disordered" evidence="1">
    <location>
        <begin position="57"/>
        <end position="82"/>
    </location>
</feature>
<accession>A0A1N7SDI5</accession>
<feature type="compositionally biased region" description="Basic and acidic residues" evidence="1">
    <location>
        <begin position="57"/>
        <end position="67"/>
    </location>
</feature>